<accession>A0A6M5Y935</accession>
<keyword evidence="2" id="KW-1185">Reference proteome</keyword>
<dbReference type="KEGG" id="stae:HNV11_14205"/>
<dbReference type="EMBL" id="CP053435">
    <property type="protein sequence ID" value="QJW90449.1"/>
    <property type="molecule type" value="Genomic_DNA"/>
</dbReference>
<evidence type="ECO:0000313" key="2">
    <source>
        <dbReference type="Proteomes" id="UP000502756"/>
    </source>
</evidence>
<name>A0A6M5Y935_9BACT</name>
<reference evidence="1 2" key="1">
    <citation type="submission" date="2020-05" db="EMBL/GenBank/DDBJ databases">
        <title>Genome sequencing of Spirosoma sp. TS118.</title>
        <authorList>
            <person name="Lee J.-H."/>
            <person name="Jeong S."/>
            <person name="Zhao L."/>
            <person name="Jung J.-H."/>
            <person name="Kim M.-K."/>
            <person name="Lim S."/>
        </authorList>
    </citation>
    <scope>NUCLEOTIDE SEQUENCE [LARGE SCALE GENOMIC DNA]</scope>
    <source>
        <strain evidence="1 2">TS118</strain>
    </source>
</reference>
<gene>
    <name evidence="1" type="ORF">HNV11_14205</name>
</gene>
<protein>
    <submittedName>
        <fullName evidence="1">Uncharacterized protein</fullName>
    </submittedName>
</protein>
<sequence>MRSLAQTAASTGSNELTVIPIEYRKKSASLQKAGFIYMNELAKKLQPILHGVITYKFQQDALL</sequence>
<proteinExistence type="predicted"/>
<dbReference type="AlphaFoldDB" id="A0A6M5Y935"/>
<dbReference type="RefSeq" id="WP_171740293.1">
    <property type="nucleotide sequence ID" value="NZ_CP053435.1"/>
</dbReference>
<organism evidence="1 2">
    <name type="scientific">Spirosoma taeanense</name>
    <dbReference type="NCBI Taxonomy" id="2735870"/>
    <lineage>
        <taxon>Bacteria</taxon>
        <taxon>Pseudomonadati</taxon>
        <taxon>Bacteroidota</taxon>
        <taxon>Cytophagia</taxon>
        <taxon>Cytophagales</taxon>
        <taxon>Cytophagaceae</taxon>
        <taxon>Spirosoma</taxon>
    </lineage>
</organism>
<evidence type="ECO:0000313" key="1">
    <source>
        <dbReference type="EMBL" id="QJW90449.1"/>
    </source>
</evidence>
<dbReference type="Proteomes" id="UP000502756">
    <property type="component" value="Chromosome"/>
</dbReference>